<name>A0A1Y1RPE6_9MICC</name>
<proteinExistence type="predicted"/>
<evidence type="ECO:0000256" key="1">
    <source>
        <dbReference type="SAM" id="Phobius"/>
    </source>
</evidence>
<evidence type="ECO:0000313" key="3">
    <source>
        <dbReference type="Proteomes" id="UP000192359"/>
    </source>
</evidence>
<reference evidence="2 3" key="1">
    <citation type="submission" date="2016-05" db="EMBL/GenBank/DDBJ databases">
        <title>Draft genome sequence of a porcine commensal Rothia nasimurium.</title>
        <authorList>
            <person name="Gaiser R.A."/>
            <person name="Van Baarlen P."/>
            <person name="Wells J.M."/>
        </authorList>
    </citation>
    <scope>NUCLEOTIDE SEQUENCE [LARGE SCALE GENOMIC DNA]</scope>
    <source>
        <strain evidence="2 3">PT-32</strain>
    </source>
</reference>
<accession>A0A1Y1RPE6</accession>
<gene>
    <name evidence="2" type="ORF">A7979_11570</name>
</gene>
<dbReference type="Proteomes" id="UP000192359">
    <property type="component" value="Unassembled WGS sequence"/>
</dbReference>
<feature type="transmembrane region" description="Helical" evidence="1">
    <location>
        <begin position="81"/>
        <end position="98"/>
    </location>
</feature>
<keyword evidence="1" id="KW-1133">Transmembrane helix</keyword>
<protein>
    <submittedName>
        <fullName evidence="2">Uncharacterized protein</fullName>
    </submittedName>
</protein>
<keyword evidence="3" id="KW-1185">Reference proteome</keyword>
<evidence type="ECO:0000313" key="2">
    <source>
        <dbReference type="EMBL" id="ORC18337.1"/>
    </source>
</evidence>
<dbReference type="EMBL" id="LXWF01000027">
    <property type="protein sequence ID" value="ORC18337.1"/>
    <property type="molecule type" value="Genomic_DNA"/>
</dbReference>
<organism evidence="2 3">
    <name type="scientific">Rothia nasimurium</name>
    <dbReference type="NCBI Taxonomy" id="85336"/>
    <lineage>
        <taxon>Bacteria</taxon>
        <taxon>Bacillati</taxon>
        <taxon>Actinomycetota</taxon>
        <taxon>Actinomycetes</taxon>
        <taxon>Micrococcales</taxon>
        <taxon>Micrococcaceae</taxon>
        <taxon>Rothia</taxon>
    </lineage>
</organism>
<comment type="caution">
    <text evidence="2">The sequence shown here is derived from an EMBL/GenBank/DDBJ whole genome shotgun (WGS) entry which is preliminary data.</text>
</comment>
<feature type="transmembrane region" description="Helical" evidence="1">
    <location>
        <begin position="9"/>
        <end position="26"/>
    </location>
</feature>
<dbReference type="AlphaFoldDB" id="A0A1Y1RPE6"/>
<keyword evidence="1" id="KW-0812">Transmembrane</keyword>
<keyword evidence="1" id="KW-0472">Membrane</keyword>
<feature type="transmembrane region" description="Helical" evidence="1">
    <location>
        <begin position="57"/>
        <end position="75"/>
    </location>
</feature>
<sequence>MRKQIFQTFYFISISLTIGVLIPGYNSDWKNFLQAYTISFIIGALVATVAPEKLVTLYFVVLILIFIFSLQISPIIYKYRITIFLGNLVGAAISAIWLRKVNNKSND</sequence>
<feature type="transmembrane region" description="Helical" evidence="1">
    <location>
        <begin position="32"/>
        <end position="50"/>
    </location>
</feature>